<feature type="transmembrane region" description="Helical" evidence="7">
    <location>
        <begin position="147"/>
        <end position="165"/>
    </location>
</feature>
<evidence type="ECO:0000256" key="7">
    <source>
        <dbReference type="SAM" id="Phobius"/>
    </source>
</evidence>
<accession>A0A419F1F9</accession>
<evidence type="ECO:0000313" key="9">
    <source>
        <dbReference type="EMBL" id="RJP71988.1"/>
    </source>
</evidence>
<sequence>MIYLLDLFGTAVFAVTGSLAAGRKHMDLFGVVVIGLVTALGGGTLRDLTLGADPVFWISDPTYIFVAATASILTFAIARFREFPSGVLQVADAFGLAIFTIIGAQKALGFGTAPVIAVIMGIMTGVVGGMIRDILSGEIPLILQREIYATASLSGAVMFVALSRLTPNERLNISLAVLVTLGLRLAAIRWKLSLPVFPSMAPKNHDR</sequence>
<evidence type="ECO:0000256" key="1">
    <source>
        <dbReference type="ARBA" id="ARBA00004651"/>
    </source>
</evidence>
<evidence type="ECO:0000256" key="5">
    <source>
        <dbReference type="ARBA" id="ARBA00022989"/>
    </source>
</evidence>
<dbReference type="Proteomes" id="UP000285961">
    <property type="component" value="Unassembled WGS sequence"/>
</dbReference>
<feature type="transmembrane region" description="Helical" evidence="7">
    <location>
        <begin position="114"/>
        <end position="135"/>
    </location>
</feature>
<dbReference type="GO" id="GO:0005886">
    <property type="term" value="C:plasma membrane"/>
    <property type="evidence" value="ECO:0007669"/>
    <property type="project" value="UniProtKB-SubCell"/>
</dbReference>
<protein>
    <submittedName>
        <fullName evidence="9">Trimeric intracellular cation channel family protein</fullName>
    </submittedName>
</protein>
<feature type="transmembrane region" description="Helical" evidence="7">
    <location>
        <begin position="171"/>
        <end position="190"/>
    </location>
</feature>
<organism evidence="9 10">
    <name type="scientific">Candidatus Abyssobacteria bacterium SURF_17</name>
    <dbReference type="NCBI Taxonomy" id="2093361"/>
    <lineage>
        <taxon>Bacteria</taxon>
        <taxon>Pseudomonadati</taxon>
        <taxon>Candidatus Hydrogenedentota</taxon>
        <taxon>Candidatus Abyssobacteria</taxon>
    </lineage>
</organism>
<dbReference type="EMBL" id="QZKI01000052">
    <property type="protein sequence ID" value="RJP71988.1"/>
    <property type="molecule type" value="Genomic_DNA"/>
</dbReference>
<keyword evidence="6 7" id="KW-0472">Membrane</keyword>
<comment type="subcellular location">
    <subcellularLocation>
        <location evidence="1">Cell membrane</location>
        <topology evidence="1">Multi-pass membrane protein</topology>
    </subcellularLocation>
</comment>
<keyword evidence="5 7" id="KW-1133">Transmembrane helix</keyword>
<gene>
    <name evidence="9" type="ORF">C4532_06845</name>
</gene>
<proteinExistence type="inferred from homology"/>
<keyword evidence="4 7" id="KW-0812">Transmembrane</keyword>
<evidence type="ECO:0000256" key="4">
    <source>
        <dbReference type="ARBA" id="ARBA00022692"/>
    </source>
</evidence>
<name>A0A419F1F9_9BACT</name>
<dbReference type="PANTHER" id="PTHR30506">
    <property type="entry name" value="INNER MEMBRANE PROTEIN"/>
    <property type="match status" value="1"/>
</dbReference>
<feature type="transmembrane region" description="Helical" evidence="7">
    <location>
        <begin position="55"/>
        <end position="78"/>
    </location>
</feature>
<evidence type="ECO:0000259" key="8">
    <source>
        <dbReference type="Pfam" id="PF03458"/>
    </source>
</evidence>
<evidence type="ECO:0000256" key="6">
    <source>
        <dbReference type="ARBA" id="ARBA00023136"/>
    </source>
</evidence>
<reference evidence="9 10" key="1">
    <citation type="journal article" date="2017" name="ISME J.">
        <title>Energy and carbon metabolisms in a deep terrestrial subsurface fluid microbial community.</title>
        <authorList>
            <person name="Momper L."/>
            <person name="Jungbluth S.P."/>
            <person name="Lee M.D."/>
            <person name="Amend J.P."/>
        </authorList>
    </citation>
    <scope>NUCLEOTIDE SEQUENCE [LARGE SCALE GENOMIC DNA]</scope>
    <source>
        <strain evidence="9">SURF_17</strain>
    </source>
</reference>
<evidence type="ECO:0000256" key="3">
    <source>
        <dbReference type="ARBA" id="ARBA00022475"/>
    </source>
</evidence>
<dbReference type="PANTHER" id="PTHR30506:SF3">
    <property type="entry name" value="UPF0126 INNER MEMBRANE PROTEIN YADS-RELATED"/>
    <property type="match status" value="1"/>
</dbReference>
<feature type="domain" description="Glycine transporter" evidence="8">
    <location>
        <begin position="4"/>
        <end position="78"/>
    </location>
</feature>
<keyword evidence="3" id="KW-1003">Cell membrane</keyword>
<dbReference type="AlphaFoldDB" id="A0A419F1F9"/>
<comment type="similarity">
    <text evidence="2">Belongs to the UPF0126 family.</text>
</comment>
<comment type="caution">
    <text evidence="9">The sequence shown here is derived from an EMBL/GenBank/DDBJ whole genome shotgun (WGS) entry which is preliminary data.</text>
</comment>
<feature type="domain" description="Glycine transporter" evidence="8">
    <location>
        <begin position="90"/>
        <end position="163"/>
    </location>
</feature>
<evidence type="ECO:0000313" key="10">
    <source>
        <dbReference type="Proteomes" id="UP000285961"/>
    </source>
</evidence>
<evidence type="ECO:0000256" key="2">
    <source>
        <dbReference type="ARBA" id="ARBA00008193"/>
    </source>
</evidence>
<dbReference type="InterPro" id="IPR005115">
    <property type="entry name" value="Gly_transporter"/>
</dbReference>
<dbReference type="Pfam" id="PF03458">
    <property type="entry name" value="Gly_transporter"/>
    <property type="match status" value="2"/>
</dbReference>